<sequence>MKNPFTILSRLLCLLILTGTLSPAAQAQSTFQWEDYRLEITVPDDFKVNKNTSETFEMSGEGMELIMEIVEEDITLEDLEEATVAGAEEMELDEIDEATAVSSNGLKGFYVEGVKDGSRIMFAGMLDPRTQTNFFIAIVFDDEDKQAEKDAIKILNSIKRMR</sequence>
<evidence type="ECO:0000313" key="3">
    <source>
        <dbReference type="Proteomes" id="UP000295706"/>
    </source>
</evidence>
<keyword evidence="3" id="KW-1185">Reference proteome</keyword>
<proteinExistence type="predicted"/>
<dbReference type="AlphaFoldDB" id="A0A4R4KH11"/>
<dbReference type="OrthoDB" id="952325at2"/>
<comment type="caution">
    <text evidence="2">The sequence shown here is derived from an EMBL/GenBank/DDBJ whole genome shotgun (WGS) entry which is preliminary data.</text>
</comment>
<organism evidence="2 3">
    <name type="scientific">Arundinibacter roseus</name>
    <dbReference type="NCBI Taxonomy" id="2070510"/>
    <lineage>
        <taxon>Bacteria</taxon>
        <taxon>Pseudomonadati</taxon>
        <taxon>Bacteroidota</taxon>
        <taxon>Cytophagia</taxon>
        <taxon>Cytophagales</taxon>
        <taxon>Spirosomataceae</taxon>
        <taxon>Arundinibacter</taxon>
    </lineage>
</organism>
<protein>
    <recommendedName>
        <fullName evidence="4">DUF4252 domain-containing protein</fullName>
    </recommendedName>
</protein>
<feature type="signal peptide" evidence="1">
    <location>
        <begin position="1"/>
        <end position="27"/>
    </location>
</feature>
<dbReference type="RefSeq" id="WP_132115224.1">
    <property type="nucleotide sequence ID" value="NZ_SMJU01000003.1"/>
</dbReference>
<accession>A0A4R4KH11</accession>
<dbReference type="EMBL" id="SMJU01000003">
    <property type="protein sequence ID" value="TDB67340.1"/>
    <property type="molecule type" value="Genomic_DNA"/>
</dbReference>
<evidence type="ECO:0000256" key="1">
    <source>
        <dbReference type="SAM" id="SignalP"/>
    </source>
</evidence>
<name>A0A4R4KH11_9BACT</name>
<reference evidence="2 3" key="1">
    <citation type="submission" date="2019-02" db="EMBL/GenBank/DDBJ databases">
        <title>Arundinibacter roseus gen. nov., sp. nov., a new member of the family Cytophagaceae.</title>
        <authorList>
            <person name="Szuroczki S."/>
            <person name="Khayer B."/>
            <person name="Sproer C."/>
            <person name="Toumi M."/>
            <person name="Szabo A."/>
            <person name="Felfoldi T."/>
            <person name="Schumann P."/>
            <person name="Toth E."/>
        </authorList>
    </citation>
    <scope>NUCLEOTIDE SEQUENCE [LARGE SCALE GENOMIC DNA]</scope>
    <source>
        <strain evidence="2 3">DMA-k-7a</strain>
    </source>
</reference>
<gene>
    <name evidence="2" type="ORF">EZE20_05155</name>
</gene>
<evidence type="ECO:0008006" key="4">
    <source>
        <dbReference type="Google" id="ProtNLM"/>
    </source>
</evidence>
<evidence type="ECO:0000313" key="2">
    <source>
        <dbReference type="EMBL" id="TDB67340.1"/>
    </source>
</evidence>
<keyword evidence="1" id="KW-0732">Signal</keyword>
<dbReference type="Proteomes" id="UP000295706">
    <property type="component" value="Unassembled WGS sequence"/>
</dbReference>
<feature type="chain" id="PRO_5020414815" description="DUF4252 domain-containing protein" evidence="1">
    <location>
        <begin position="28"/>
        <end position="162"/>
    </location>
</feature>